<evidence type="ECO:0000256" key="1">
    <source>
        <dbReference type="ARBA" id="ARBA00023172"/>
    </source>
</evidence>
<organism evidence="2 3">
    <name type="scientific">Phototrophicus methaneseepsis</name>
    <dbReference type="NCBI Taxonomy" id="2710758"/>
    <lineage>
        <taxon>Bacteria</taxon>
        <taxon>Bacillati</taxon>
        <taxon>Chloroflexota</taxon>
        <taxon>Candidatus Thermofontia</taxon>
        <taxon>Phototrophicales</taxon>
        <taxon>Phototrophicaceae</taxon>
        <taxon>Phototrophicus</taxon>
    </lineage>
</organism>
<dbReference type="GO" id="GO:0006310">
    <property type="term" value="P:DNA recombination"/>
    <property type="evidence" value="ECO:0007669"/>
    <property type="project" value="UniProtKB-KW"/>
</dbReference>
<proteinExistence type="predicted"/>
<sequence length="95" mass="11119">MLSRLCERLHLLTYSPHQFRHSVGEILASHDHSELAVASALNHRSLRSARQYMPERLTEIHHLRRETEATLYPDRVKSDKDSDDDPVVCYLRIVK</sequence>
<dbReference type="Gene3D" id="1.10.443.10">
    <property type="entry name" value="Intergrase catalytic core"/>
    <property type="match status" value="1"/>
</dbReference>
<protein>
    <submittedName>
        <fullName evidence="2">Uncharacterized protein</fullName>
    </submittedName>
</protein>
<dbReference type="GO" id="GO:0015074">
    <property type="term" value="P:DNA integration"/>
    <property type="evidence" value="ECO:0007669"/>
    <property type="project" value="InterPro"/>
</dbReference>
<dbReference type="AlphaFoldDB" id="A0A7S8EE57"/>
<keyword evidence="3" id="KW-1185">Reference proteome</keyword>
<accession>A0A7S8EE57</accession>
<reference evidence="2 3" key="1">
    <citation type="submission" date="2020-02" db="EMBL/GenBank/DDBJ databases">
        <authorList>
            <person name="Zheng R.K."/>
            <person name="Sun C.M."/>
        </authorList>
    </citation>
    <scope>NUCLEOTIDE SEQUENCE [LARGE SCALE GENOMIC DNA]</scope>
    <source>
        <strain evidence="3">rifampicinis</strain>
    </source>
</reference>
<dbReference type="EMBL" id="CP062983">
    <property type="protein sequence ID" value="QPC85292.1"/>
    <property type="molecule type" value="Genomic_DNA"/>
</dbReference>
<dbReference type="KEGG" id="pmet:G4Y79_22680"/>
<gene>
    <name evidence="2" type="ORF">G4Y79_22680</name>
</gene>
<evidence type="ECO:0000313" key="2">
    <source>
        <dbReference type="EMBL" id="QPC85292.1"/>
    </source>
</evidence>
<name>A0A7S8EE57_9CHLR</name>
<dbReference type="InterPro" id="IPR011010">
    <property type="entry name" value="DNA_brk_join_enz"/>
</dbReference>
<evidence type="ECO:0000313" key="3">
    <source>
        <dbReference type="Proteomes" id="UP000594468"/>
    </source>
</evidence>
<dbReference type="SUPFAM" id="SSF56349">
    <property type="entry name" value="DNA breaking-rejoining enzymes"/>
    <property type="match status" value="1"/>
</dbReference>
<dbReference type="Proteomes" id="UP000594468">
    <property type="component" value="Chromosome"/>
</dbReference>
<keyword evidence="1" id="KW-0233">DNA recombination</keyword>
<dbReference type="InterPro" id="IPR013762">
    <property type="entry name" value="Integrase-like_cat_sf"/>
</dbReference>
<dbReference type="GO" id="GO:0003677">
    <property type="term" value="F:DNA binding"/>
    <property type="evidence" value="ECO:0007669"/>
    <property type="project" value="InterPro"/>
</dbReference>